<dbReference type="OrthoDB" id="6284835at2"/>
<keyword evidence="2" id="KW-0949">S-adenosyl-L-methionine</keyword>
<dbReference type="AlphaFoldDB" id="A0A0C1MKE6"/>
<reference evidence="3 4" key="1">
    <citation type="submission" date="2014-12" db="EMBL/GenBank/DDBJ databases">
        <title>Draft Genome Sequence of Pseudoalteromonas luteoviolacea HI1.</title>
        <authorList>
            <person name="Asahina A.Y."/>
            <person name="Hadfield M.G."/>
        </authorList>
    </citation>
    <scope>NUCLEOTIDE SEQUENCE [LARGE SCALE GENOMIC DNA]</scope>
    <source>
        <strain evidence="3 4">HI1</strain>
    </source>
</reference>
<evidence type="ECO:0000256" key="1">
    <source>
        <dbReference type="ARBA" id="ARBA00022679"/>
    </source>
</evidence>
<dbReference type="SUPFAM" id="SSF53335">
    <property type="entry name" value="S-adenosyl-L-methionine-dependent methyltransferases"/>
    <property type="match status" value="1"/>
</dbReference>
<name>A0A0C1MKE6_9GAMM</name>
<dbReference type="Gene3D" id="3.40.50.150">
    <property type="entry name" value="Vaccinia Virus protein VP39"/>
    <property type="match status" value="1"/>
</dbReference>
<protein>
    <submittedName>
        <fullName evidence="3">Nicotianamine synthase</fullName>
    </submittedName>
</protein>
<accession>A0A0C1MKE6</accession>
<organism evidence="3 4">
    <name type="scientific">Pseudoalteromonas luteoviolacea</name>
    <dbReference type="NCBI Taxonomy" id="43657"/>
    <lineage>
        <taxon>Bacteria</taxon>
        <taxon>Pseudomonadati</taxon>
        <taxon>Pseudomonadota</taxon>
        <taxon>Gammaproteobacteria</taxon>
        <taxon>Alteromonadales</taxon>
        <taxon>Pseudoalteromonadaceae</taxon>
        <taxon>Pseudoalteromonas</taxon>
    </lineage>
</organism>
<dbReference type="PANTHER" id="PTHR32266">
    <property type="entry name" value="NICOTIANAMINE SYNTHASE 3"/>
    <property type="match status" value="1"/>
</dbReference>
<dbReference type="EMBL" id="JWIC01000005">
    <property type="protein sequence ID" value="KID57519.1"/>
    <property type="molecule type" value="Genomic_DNA"/>
</dbReference>
<dbReference type="GO" id="GO:0030410">
    <property type="term" value="F:nicotianamine synthase activity"/>
    <property type="evidence" value="ECO:0007669"/>
    <property type="project" value="InterPro"/>
</dbReference>
<gene>
    <name evidence="3" type="ORF">JF50_10020</name>
</gene>
<dbReference type="PANTHER" id="PTHR32266:SF12">
    <property type="entry name" value="NICOTIANAMINE SYNTHASE 3"/>
    <property type="match status" value="1"/>
</dbReference>
<evidence type="ECO:0000313" key="4">
    <source>
        <dbReference type="Proteomes" id="UP000031327"/>
    </source>
</evidence>
<sequence length="273" mass="30501">MNISNQALIHATQIVDGFQHIKSMSALEITPDNMATFHQFLDLLSNEHGSEFANNVLAQPEIQAIKPGIQQLFSQASSLYERHWAQRMVDSDDAKHTLSEEYPYYKHYQRATGMEINAIHSLAESPVNKVLMVGSGALPLTTLALHKDGLQVDNLDINGPDLSLGQQVCDALSPNHQMTFIHNDICAQDNLAQYDVIWLAALVGDETLKEKIISHLFSKMKPGALLVVRTAYNLRTLLYPSIDEQGLAPFQLKLKIQTYADNFHSILIAQKPQ</sequence>
<dbReference type="RefSeq" id="WP_039609290.1">
    <property type="nucleotide sequence ID" value="NZ_JWIC01000005.1"/>
</dbReference>
<dbReference type="GO" id="GO:0030418">
    <property type="term" value="P:nicotianamine biosynthetic process"/>
    <property type="evidence" value="ECO:0007669"/>
    <property type="project" value="InterPro"/>
</dbReference>
<dbReference type="InterPro" id="IPR004298">
    <property type="entry name" value="Nicotian_synth"/>
</dbReference>
<evidence type="ECO:0000313" key="3">
    <source>
        <dbReference type="EMBL" id="KID57519.1"/>
    </source>
</evidence>
<dbReference type="Proteomes" id="UP000031327">
    <property type="component" value="Unassembled WGS sequence"/>
</dbReference>
<dbReference type="PROSITE" id="PS51142">
    <property type="entry name" value="NAS"/>
    <property type="match status" value="1"/>
</dbReference>
<proteinExistence type="predicted"/>
<dbReference type="Pfam" id="PF03059">
    <property type="entry name" value="NAS"/>
    <property type="match status" value="1"/>
</dbReference>
<evidence type="ECO:0000256" key="2">
    <source>
        <dbReference type="ARBA" id="ARBA00022691"/>
    </source>
</evidence>
<dbReference type="InterPro" id="IPR029063">
    <property type="entry name" value="SAM-dependent_MTases_sf"/>
</dbReference>
<comment type="caution">
    <text evidence="3">The sequence shown here is derived from an EMBL/GenBank/DDBJ whole genome shotgun (WGS) entry which is preliminary data.</text>
</comment>
<keyword evidence="1" id="KW-0808">Transferase</keyword>